<name>A0A8H7KID8_AGABI</name>
<sequence length="436" mass="49684">MLLASSYSPSNLEYYESFEWHRKVVMSSPPSSKKPRIGSKSLSGASTSHEFAVPPPHHDHTSLGSTTPLTRDRDDEFKKTMKANKCFFAEEPVVDPMLTKMQNSMKLSTTVNDEGFRKWIFQFSGVSITFPEDVLSADDPYNLTHMKYVFLVEWRQHILASKARRSELDLRSGIDTLMRQAFDSKYIKRTPQVIASYRTEQELYVPVISSNRAKTDAVVWLPIPSPLNSFFQMLDNNHVFSAEASGEHDLLATSIFEARLQDEAIAVRQFFRIYGAVLFGSELTLYSSEWDGDVISIRPTTIVFDLSQFQNFLTLFVFLCQLADSIVGQIEEMRSESKKNEDSLRKRLATATQNQWRSSIPLSSRFVEGEMDDSLEEGTSEGLDDENDDIRDDDPKLLHPPLRKIYVKNVQASDKDIQRWANQSAQEPTNCPAEIS</sequence>
<reference evidence="2 3" key="1">
    <citation type="journal article" name="Sci. Rep.">
        <title>Telomere-to-telomere assembled and centromere annotated genomes of the two main subspecies of the button mushroom Agaricus bisporus reveal especially polymorphic chromosome ends.</title>
        <authorList>
            <person name="Sonnenberg A.S.M."/>
            <person name="Sedaghat-Telgerd N."/>
            <person name="Lavrijssen B."/>
            <person name="Ohm R.A."/>
            <person name="Hendrickx P.M."/>
            <person name="Scholtmeijer K."/>
            <person name="Baars J.J.P."/>
            <person name="van Peer A."/>
        </authorList>
    </citation>
    <scope>NUCLEOTIDE SEQUENCE [LARGE SCALE GENOMIC DNA]</scope>
    <source>
        <strain evidence="2 3">H119_p4</strain>
    </source>
</reference>
<evidence type="ECO:0000313" key="2">
    <source>
        <dbReference type="EMBL" id="KAF7778550.1"/>
    </source>
</evidence>
<comment type="caution">
    <text evidence="2">The sequence shown here is derived from an EMBL/GenBank/DDBJ whole genome shotgun (WGS) entry which is preliminary data.</text>
</comment>
<organism evidence="2 3">
    <name type="scientific">Agaricus bisporus var. burnettii</name>
    <dbReference type="NCBI Taxonomy" id="192524"/>
    <lineage>
        <taxon>Eukaryota</taxon>
        <taxon>Fungi</taxon>
        <taxon>Dikarya</taxon>
        <taxon>Basidiomycota</taxon>
        <taxon>Agaricomycotina</taxon>
        <taxon>Agaricomycetes</taxon>
        <taxon>Agaricomycetidae</taxon>
        <taxon>Agaricales</taxon>
        <taxon>Agaricineae</taxon>
        <taxon>Agaricaceae</taxon>
        <taxon>Agaricus</taxon>
    </lineage>
</organism>
<feature type="compositionally biased region" description="Acidic residues" evidence="1">
    <location>
        <begin position="371"/>
        <end position="392"/>
    </location>
</feature>
<evidence type="ECO:0000256" key="1">
    <source>
        <dbReference type="SAM" id="MobiDB-lite"/>
    </source>
</evidence>
<dbReference type="EMBL" id="JABXXO010000004">
    <property type="protein sequence ID" value="KAF7778550.1"/>
    <property type="molecule type" value="Genomic_DNA"/>
</dbReference>
<accession>A0A8H7KID8</accession>
<gene>
    <name evidence="2" type="ORF">Agabi119p4_2895</name>
</gene>
<dbReference type="AlphaFoldDB" id="A0A8H7KID8"/>
<protein>
    <submittedName>
        <fullName evidence="2">Uncharacterized protein</fullName>
    </submittedName>
</protein>
<evidence type="ECO:0000313" key="3">
    <source>
        <dbReference type="Proteomes" id="UP000629468"/>
    </source>
</evidence>
<proteinExistence type="predicted"/>
<feature type="region of interest" description="Disordered" evidence="1">
    <location>
        <begin position="27"/>
        <end position="72"/>
    </location>
</feature>
<dbReference type="Proteomes" id="UP000629468">
    <property type="component" value="Unassembled WGS sequence"/>
</dbReference>
<feature type="region of interest" description="Disordered" evidence="1">
    <location>
        <begin position="371"/>
        <end position="398"/>
    </location>
</feature>